<evidence type="ECO:0000313" key="3">
    <source>
        <dbReference type="Proteomes" id="UP001199106"/>
    </source>
</evidence>
<keyword evidence="3" id="KW-1185">Reference proteome</keyword>
<protein>
    <submittedName>
        <fullName evidence="2">Uncharacterized protein</fullName>
    </submittedName>
</protein>
<dbReference type="Proteomes" id="UP001199106">
    <property type="component" value="Unassembled WGS sequence"/>
</dbReference>
<accession>A0AAD4FIN7</accession>
<proteinExistence type="predicted"/>
<feature type="compositionally biased region" description="Acidic residues" evidence="1">
    <location>
        <begin position="88"/>
        <end position="103"/>
    </location>
</feature>
<dbReference type="AlphaFoldDB" id="A0AAD4FIN7"/>
<feature type="region of interest" description="Disordered" evidence="1">
    <location>
        <begin position="88"/>
        <end position="107"/>
    </location>
</feature>
<name>A0AAD4FIN7_9PLEO</name>
<dbReference type="EMBL" id="JAANER010000005">
    <property type="protein sequence ID" value="KAG9189376.1"/>
    <property type="molecule type" value="Genomic_DNA"/>
</dbReference>
<gene>
    <name evidence="2" type="ORF">G6011_06244</name>
</gene>
<evidence type="ECO:0000256" key="1">
    <source>
        <dbReference type="SAM" id="MobiDB-lite"/>
    </source>
</evidence>
<comment type="caution">
    <text evidence="2">The sequence shown here is derived from an EMBL/GenBank/DDBJ whole genome shotgun (WGS) entry which is preliminary data.</text>
</comment>
<reference evidence="2" key="1">
    <citation type="submission" date="2021-07" db="EMBL/GenBank/DDBJ databases">
        <title>Genome Resource of American Ginseng Black Spot Pathogen Alternaria panax.</title>
        <authorList>
            <person name="Qiu C."/>
            <person name="Wang W."/>
            <person name="Liu Z."/>
        </authorList>
    </citation>
    <scope>NUCLEOTIDE SEQUENCE</scope>
    <source>
        <strain evidence="2">BNCC115425</strain>
    </source>
</reference>
<organism evidence="2 3">
    <name type="scientific">Alternaria panax</name>
    <dbReference type="NCBI Taxonomy" id="48097"/>
    <lineage>
        <taxon>Eukaryota</taxon>
        <taxon>Fungi</taxon>
        <taxon>Dikarya</taxon>
        <taxon>Ascomycota</taxon>
        <taxon>Pezizomycotina</taxon>
        <taxon>Dothideomycetes</taxon>
        <taxon>Pleosporomycetidae</taxon>
        <taxon>Pleosporales</taxon>
        <taxon>Pleosporineae</taxon>
        <taxon>Pleosporaceae</taxon>
        <taxon>Alternaria</taxon>
        <taxon>Alternaria sect. Panax</taxon>
    </lineage>
</organism>
<evidence type="ECO:0000313" key="2">
    <source>
        <dbReference type="EMBL" id="KAG9189376.1"/>
    </source>
</evidence>
<sequence length="137" mass="15722">MSITSSTLFATKAQQTIENMPGMVKESGIARQQAYGKNCTWDAGVDQDEQFVKSEITWEGERCVKIVLNKGNICWYLLETIACEELKEEPEDEADNEVEDWDEAERGGNRKRIKIRAVSREMAEHEHRYGDVDMEAM</sequence>